<comment type="caution">
    <text evidence="3">The sequence shown here is derived from an EMBL/GenBank/DDBJ whole genome shotgun (WGS) entry which is preliminary data.</text>
</comment>
<feature type="signal peptide" evidence="2">
    <location>
        <begin position="1"/>
        <end position="25"/>
    </location>
</feature>
<keyword evidence="1" id="KW-0472">Membrane</keyword>
<keyword evidence="1" id="KW-0812">Transmembrane</keyword>
<evidence type="ECO:0000256" key="1">
    <source>
        <dbReference type="SAM" id="Phobius"/>
    </source>
</evidence>
<protein>
    <recommendedName>
        <fullName evidence="5">PEP-CTERM protein-sorting domain-containing protein</fullName>
    </recommendedName>
</protein>
<dbReference type="Proteomes" id="UP001595897">
    <property type="component" value="Unassembled WGS sequence"/>
</dbReference>
<keyword evidence="4" id="KW-1185">Reference proteome</keyword>
<sequence>MHFSKVMKSTLMGVALALISVSSNASILSQQFIYDDIQLDFALSSDNAEVDTNSLLVFTDLASPSESFAFMDAFAGISFAASDLSNFDVFEVYTFDVLEDGIVSFALSFFSDDFEIILEYDQDADFFYAYIENLVSGEVLLDVFDFSDSLVSNSISVTDAEAVSAPALSAIGMIVALMLIRRRRLG</sequence>
<organism evidence="3 4">
    <name type="scientific">Glaciecola siphonariae</name>
    <dbReference type="NCBI Taxonomy" id="521012"/>
    <lineage>
        <taxon>Bacteria</taxon>
        <taxon>Pseudomonadati</taxon>
        <taxon>Pseudomonadota</taxon>
        <taxon>Gammaproteobacteria</taxon>
        <taxon>Alteromonadales</taxon>
        <taxon>Alteromonadaceae</taxon>
        <taxon>Glaciecola</taxon>
    </lineage>
</organism>
<reference evidence="4" key="1">
    <citation type="journal article" date="2019" name="Int. J. Syst. Evol. Microbiol.">
        <title>The Global Catalogue of Microorganisms (GCM) 10K type strain sequencing project: providing services to taxonomists for standard genome sequencing and annotation.</title>
        <authorList>
            <consortium name="The Broad Institute Genomics Platform"/>
            <consortium name="The Broad Institute Genome Sequencing Center for Infectious Disease"/>
            <person name="Wu L."/>
            <person name="Ma J."/>
        </authorList>
    </citation>
    <scope>NUCLEOTIDE SEQUENCE [LARGE SCALE GENOMIC DNA]</scope>
    <source>
        <strain evidence="4">KACC 12507</strain>
    </source>
</reference>
<gene>
    <name evidence="3" type="ORF">ACFO4O_16735</name>
</gene>
<dbReference type="EMBL" id="JBHSGU010000029">
    <property type="protein sequence ID" value="MFC4701797.1"/>
    <property type="molecule type" value="Genomic_DNA"/>
</dbReference>
<evidence type="ECO:0000313" key="4">
    <source>
        <dbReference type="Proteomes" id="UP001595897"/>
    </source>
</evidence>
<evidence type="ECO:0000256" key="2">
    <source>
        <dbReference type="SAM" id="SignalP"/>
    </source>
</evidence>
<proteinExistence type="predicted"/>
<dbReference type="RefSeq" id="WP_382410609.1">
    <property type="nucleotide sequence ID" value="NZ_JBHSGU010000029.1"/>
</dbReference>
<keyword evidence="1" id="KW-1133">Transmembrane helix</keyword>
<evidence type="ECO:0008006" key="5">
    <source>
        <dbReference type="Google" id="ProtNLM"/>
    </source>
</evidence>
<feature type="chain" id="PRO_5046871309" description="PEP-CTERM protein-sorting domain-containing protein" evidence="2">
    <location>
        <begin position="26"/>
        <end position="186"/>
    </location>
</feature>
<name>A0ABV9LZ43_9ALTE</name>
<accession>A0ABV9LZ43</accession>
<evidence type="ECO:0000313" key="3">
    <source>
        <dbReference type="EMBL" id="MFC4701797.1"/>
    </source>
</evidence>
<keyword evidence="2" id="KW-0732">Signal</keyword>
<feature type="transmembrane region" description="Helical" evidence="1">
    <location>
        <begin position="162"/>
        <end position="180"/>
    </location>
</feature>